<keyword evidence="2" id="KW-1185">Reference proteome</keyword>
<gene>
    <name evidence="1" type="ORF">BDN70DRAFT_937785</name>
</gene>
<proteinExistence type="predicted"/>
<protein>
    <submittedName>
        <fullName evidence="1">Uncharacterized protein</fullName>
    </submittedName>
</protein>
<evidence type="ECO:0000313" key="2">
    <source>
        <dbReference type="Proteomes" id="UP000807469"/>
    </source>
</evidence>
<reference evidence="1" key="1">
    <citation type="submission" date="2020-11" db="EMBL/GenBank/DDBJ databases">
        <authorList>
            <consortium name="DOE Joint Genome Institute"/>
            <person name="Ahrendt S."/>
            <person name="Riley R."/>
            <person name="Andreopoulos W."/>
            <person name="Labutti K."/>
            <person name="Pangilinan J."/>
            <person name="Ruiz-Duenas F.J."/>
            <person name="Barrasa J.M."/>
            <person name="Sanchez-Garcia M."/>
            <person name="Camarero S."/>
            <person name="Miyauchi S."/>
            <person name="Serrano A."/>
            <person name="Linde D."/>
            <person name="Babiker R."/>
            <person name="Drula E."/>
            <person name="Ayuso-Fernandez I."/>
            <person name="Pacheco R."/>
            <person name="Padilla G."/>
            <person name="Ferreira P."/>
            <person name="Barriuso J."/>
            <person name="Kellner H."/>
            <person name="Castanera R."/>
            <person name="Alfaro M."/>
            <person name="Ramirez L."/>
            <person name="Pisabarro A.G."/>
            <person name="Kuo A."/>
            <person name="Tritt A."/>
            <person name="Lipzen A."/>
            <person name="He G."/>
            <person name="Yan M."/>
            <person name="Ng V."/>
            <person name="Cullen D."/>
            <person name="Martin F."/>
            <person name="Rosso M.-N."/>
            <person name="Henrissat B."/>
            <person name="Hibbett D."/>
            <person name="Martinez A.T."/>
            <person name="Grigoriev I.V."/>
        </authorList>
    </citation>
    <scope>NUCLEOTIDE SEQUENCE</scope>
    <source>
        <strain evidence="1">CIRM-BRFM 674</strain>
    </source>
</reference>
<evidence type="ECO:0000313" key="1">
    <source>
        <dbReference type="EMBL" id="KAF9472967.1"/>
    </source>
</evidence>
<dbReference type="Proteomes" id="UP000807469">
    <property type="component" value="Unassembled WGS sequence"/>
</dbReference>
<name>A0A9P5YND8_9AGAR</name>
<organism evidence="1 2">
    <name type="scientific">Pholiota conissans</name>
    <dbReference type="NCBI Taxonomy" id="109636"/>
    <lineage>
        <taxon>Eukaryota</taxon>
        <taxon>Fungi</taxon>
        <taxon>Dikarya</taxon>
        <taxon>Basidiomycota</taxon>
        <taxon>Agaricomycotina</taxon>
        <taxon>Agaricomycetes</taxon>
        <taxon>Agaricomycetidae</taxon>
        <taxon>Agaricales</taxon>
        <taxon>Agaricineae</taxon>
        <taxon>Strophariaceae</taxon>
        <taxon>Pholiota</taxon>
    </lineage>
</organism>
<comment type="caution">
    <text evidence="1">The sequence shown here is derived from an EMBL/GenBank/DDBJ whole genome shotgun (WGS) entry which is preliminary data.</text>
</comment>
<dbReference type="EMBL" id="MU155482">
    <property type="protein sequence ID" value="KAF9472967.1"/>
    <property type="molecule type" value="Genomic_DNA"/>
</dbReference>
<dbReference type="OrthoDB" id="160294at2759"/>
<accession>A0A9P5YND8</accession>
<dbReference type="AlphaFoldDB" id="A0A9P5YND8"/>
<sequence>MPPPIGVCTLINHFPSVCCATSTTVTDDMLRLVFGAQSVPPSPLASPITNIIDHQSSIINHKSIIDIPGPQIRHLVSQALSSPRHSLTCLHIYQMSSPLPSSPFNVSTAVLVHPALRELIIDRVIPTDDLGFLDGHFQDLIIDGMCSVDARSPAGQRLIGFFDGHC</sequence>